<evidence type="ECO:0000313" key="6">
    <source>
        <dbReference type="Proteomes" id="UP001303222"/>
    </source>
</evidence>
<dbReference type="PANTHER" id="PTHR10966">
    <property type="entry name" value="TRANSCRIPTION INITIATION FACTOR IIA SUBUNIT 2"/>
    <property type="match status" value="1"/>
</dbReference>
<sequence>MPPEPSTPKEYLTLYRDGSLGCTLIEAIDELMNAGRFPFLPGAAPDNPINLVNEPAGSEAANPLDLITITTTTSTSSSSPRTGKSTSASASTSTSSSSSPPRQPKPQPQPQQQQDVTPLTHKLINCLLTTFDRMITQTLATHDDVVKKSPAIKMKGKLKQYRLVDDIWKLWVEDVEIAVGSEKRRRRRRTTAKGRGDGRENPAAKGDGSGKRKSDEVDGEDGREGEERIAKRRKGEGGEARAVDGGEDQAKENARKGHGGGPEVIKVDRMLIVACDGRREGAGDGKNKKRGG</sequence>
<reference evidence="5" key="1">
    <citation type="journal article" date="2023" name="Mol. Phylogenet. Evol.">
        <title>Genome-scale phylogeny and comparative genomics of the fungal order Sordariales.</title>
        <authorList>
            <person name="Hensen N."/>
            <person name="Bonometti L."/>
            <person name="Westerberg I."/>
            <person name="Brannstrom I.O."/>
            <person name="Guillou S."/>
            <person name="Cros-Aarteil S."/>
            <person name="Calhoun S."/>
            <person name="Haridas S."/>
            <person name="Kuo A."/>
            <person name="Mondo S."/>
            <person name="Pangilinan J."/>
            <person name="Riley R."/>
            <person name="LaButti K."/>
            <person name="Andreopoulos B."/>
            <person name="Lipzen A."/>
            <person name="Chen C."/>
            <person name="Yan M."/>
            <person name="Daum C."/>
            <person name="Ng V."/>
            <person name="Clum A."/>
            <person name="Steindorff A."/>
            <person name="Ohm R.A."/>
            <person name="Martin F."/>
            <person name="Silar P."/>
            <person name="Natvig D.O."/>
            <person name="Lalanne C."/>
            <person name="Gautier V."/>
            <person name="Ament-Velasquez S.L."/>
            <person name="Kruys A."/>
            <person name="Hutchinson M.I."/>
            <person name="Powell A.J."/>
            <person name="Barry K."/>
            <person name="Miller A.N."/>
            <person name="Grigoriev I.V."/>
            <person name="Debuchy R."/>
            <person name="Gladieux P."/>
            <person name="Hiltunen Thoren M."/>
            <person name="Johannesson H."/>
        </authorList>
    </citation>
    <scope>NUCLEOTIDE SEQUENCE</scope>
    <source>
        <strain evidence="5">CBS 626.80</strain>
    </source>
</reference>
<evidence type="ECO:0000313" key="5">
    <source>
        <dbReference type="EMBL" id="KAK3956137.1"/>
    </source>
</evidence>
<evidence type="ECO:0000256" key="2">
    <source>
        <dbReference type="ARBA" id="ARBA00023163"/>
    </source>
</evidence>
<feature type="compositionally biased region" description="Low complexity" evidence="4">
    <location>
        <begin position="71"/>
        <end position="100"/>
    </location>
</feature>
<dbReference type="Gene3D" id="2.30.18.10">
    <property type="entry name" value="Transcription factor IIA (TFIIA), beta-barrel domain"/>
    <property type="match status" value="1"/>
</dbReference>
<feature type="compositionally biased region" description="Basic and acidic residues" evidence="4">
    <location>
        <begin position="194"/>
        <end position="255"/>
    </location>
</feature>
<proteinExistence type="predicted"/>
<feature type="region of interest" description="Disordered" evidence="4">
    <location>
        <begin position="71"/>
        <end position="117"/>
    </location>
</feature>
<dbReference type="GO" id="GO:0005672">
    <property type="term" value="C:transcription factor TFIIA complex"/>
    <property type="evidence" value="ECO:0007669"/>
    <property type="project" value="InterPro"/>
</dbReference>
<dbReference type="InterPro" id="IPR009088">
    <property type="entry name" value="TFIIA_b-brl"/>
</dbReference>
<gene>
    <name evidence="5" type="ORF">QBC32DRAFT_402879</name>
</gene>
<reference evidence="5" key="2">
    <citation type="submission" date="2023-06" db="EMBL/GenBank/DDBJ databases">
        <authorList>
            <consortium name="Lawrence Berkeley National Laboratory"/>
            <person name="Mondo S.J."/>
            <person name="Hensen N."/>
            <person name="Bonometti L."/>
            <person name="Westerberg I."/>
            <person name="Brannstrom I.O."/>
            <person name="Guillou S."/>
            <person name="Cros-Aarteil S."/>
            <person name="Calhoun S."/>
            <person name="Haridas S."/>
            <person name="Kuo A."/>
            <person name="Pangilinan J."/>
            <person name="Riley R."/>
            <person name="Labutti K."/>
            <person name="Andreopoulos B."/>
            <person name="Lipzen A."/>
            <person name="Chen C."/>
            <person name="Yanf M."/>
            <person name="Daum C."/>
            <person name="Ng V."/>
            <person name="Clum A."/>
            <person name="Steindorff A."/>
            <person name="Ohm R."/>
            <person name="Martin F."/>
            <person name="Silar P."/>
            <person name="Natvig D."/>
            <person name="Lalanne C."/>
            <person name="Gautier V."/>
            <person name="Ament-Velasquez S.L."/>
            <person name="Kruys A."/>
            <person name="Hutchinson M.I."/>
            <person name="Powell A.J."/>
            <person name="Barry K."/>
            <person name="Miller A.N."/>
            <person name="Grigoriev I.V."/>
            <person name="Debuchy R."/>
            <person name="Gladieux P."/>
            <person name="Thoren M.H."/>
            <person name="Johannesson H."/>
        </authorList>
    </citation>
    <scope>NUCLEOTIDE SEQUENCE</scope>
    <source>
        <strain evidence="5">CBS 626.80</strain>
    </source>
</reference>
<feature type="region of interest" description="Disordered" evidence="4">
    <location>
        <begin position="181"/>
        <end position="266"/>
    </location>
</feature>
<comment type="caution">
    <text evidence="5">The sequence shown here is derived from an EMBL/GenBank/DDBJ whole genome shotgun (WGS) entry which is preliminary data.</text>
</comment>
<accession>A0AAN6P1S2</accession>
<feature type="compositionally biased region" description="Basic residues" evidence="4">
    <location>
        <begin position="183"/>
        <end position="192"/>
    </location>
</feature>
<protein>
    <submittedName>
        <fullName evidence="5">Uncharacterized protein</fullName>
    </submittedName>
</protein>
<keyword evidence="3" id="KW-0539">Nucleus</keyword>
<keyword evidence="2" id="KW-0804">Transcription</keyword>
<dbReference type="GO" id="GO:0006367">
    <property type="term" value="P:transcription initiation at RNA polymerase II promoter"/>
    <property type="evidence" value="ECO:0007669"/>
    <property type="project" value="InterPro"/>
</dbReference>
<evidence type="ECO:0000256" key="1">
    <source>
        <dbReference type="ARBA" id="ARBA00004123"/>
    </source>
</evidence>
<keyword evidence="6" id="KW-1185">Reference proteome</keyword>
<dbReference type="AlphaFoldDB" id="A0AAN6P1S2"/>
<evidence type="ECO:0000256" key="3">
    <source>
        <dbReference type="ARBA" id="ARBA00023242"/>
    </source>
</evidence>
<comment type="subcellular location">
    <subcellularLocation>
        <location evidence="1">Nucleus</location>
    </subcellularLocation>
</comment>
<name>A0AAN6P1S2_9PEZI</name>
<dbReference type="SUPFAM" id="SSF50784">
    <property type="entry name" value="Transcription factor IIA (TFIIA), beta-barrel domain"/>
    <property type="match status" value="1"/>
</dbReference>
<dbReference type="Proteomes" id="UP001303222">
    <property type="component" value="Unassembled WGS sequence"/>
</dbReference>
<organism evidence="5 6">
    <name type="scientific">Pseudoneurospora amorphoporcata</name>
    <dbReference type="NCBI Taxonomy" id="241081"/>
    <lineage>
        <taxon>Eukaryota</taxon>
        <taxon>Fungi</taxon>
        <taxon>Dikarya</taxon>
        <taxon>Ascomycota</taxon>
        <taxon>Pezizomycotina</taxon>
        <taxon>Sordariomycetes</taxon>
        <taxon>Sordariomycetidae</taxon>
        <taxon>Sordariales</taxon>
        <taxon>Sordariaceae</taxon>
        <taxon>Pseudoneurospora</taxon>
    </lineage>
</organism>
<dbReference type="EMBL" id="MU859069">
    <property type="protein sequence ID" value="KAK3956137.1"/>
    <property type="molecule type" value="Genomic_DNA"/>
</dbReference>
<evidence type="ECO:0000256" key="4">
    <source>
        <dbReference type="SAM" id="MobiDB-lite"/>
    </source>
</evidence>
<dbReference type="InterPro" id="IPR003194">
    <property type="entry name" value="TFIIA_gsu"/>
</dbReference>